<dbReference type="Pfam" id="PF00990">
    <property type="entry name" value="GGDEF"/>
    <property type="match status" value="1"/>
</dbReference>
<feature type="transmembrane region" description="Helical" evidence="1">
    <location>
        <begin position="91"/>
        <end position="109"/>
    </location>
</feature>
<dbReference type="InterPro" id="IPR052155">
    <property type="entry name" value="Biofilm_reg_signaling"/>
</dbReference>
<feature type="transmembrane region" description="Helical" evidence="1">
    <location>
        <begin position="63"/>
        <end position="85"/>
    </location>
</feature>
<evidence type="ECO:0000313" key="5">
    <source>
        <dbReference type="Proteomes" id="UP000624709"/>
    </source>
</evidence>
<dbReference type="InterPro" id="IPR029787">
    <property type="entry name" value="Nucleotide_cyclase"/>
</dbReference>
<comment type="caution">
    <text evidence="4">The sequence shown here is derived from an EMBL/GenBank/DDBJ whole genome shotgun (WGS) entry which is preliminary data.</text>
</comment>
<feature type="transmembrane region" description="Helical" evidence="1">
    <location>
        <begin position="121"/>
        <end position="144"/>
    </location>
</feature>
<dbReference type="Proteomes" id="UP000624709">
    <property type="component" value="Unassembled WGS sequence"/>
</dbReference>
<dbReference type="NCBIfam" id="TIGR00254">
    <property type="entry name" value="GGDEF"/>
    <property type="match status" value="1"/>
</dbReference>
<evidence type="ECO:0000259" key="2">
    <source>
        <dbReference type="PROSITE" id="PS50883"/>
    </source>
</evidence>
<dbReference type="PANTHER" id="PTHR44757">
    <property type="entry name" value="DIGUANYLATE CYCLASE DGCP"/>
    <property type="match status" value="1"/>
</dbReference>
<dbReference type="SUPFAM" id="SSF141868">
    <property type="entry name" value="EAL domain-like"/>
    <property type="match status" value="1"/>
</dbReference>
<dbReference type="InterPro" id="IPR001633">
    <property type="entry name" value="EAL_dom"/>
</dbReference>
<evidence type="ECO:0000259" key="3">
    <source>
        <dbReference type="PROSITE" id="PS50887"/>
    </source>
</evidence>
<feature type="transmembrane region" description="Helical" evidence="1">
    <location>
        <begin position="156"/>
        <end position="173"/>
    </location>
</feature>
<organism evidence="4 5">
    <name type="scientific">Actinoplanes palleronii</name>
    <dbReference type="NCBI Taxonomy" id="113570"/>
    <lineage>
        <taxon>Bacteria</taxon>
        <taxon>Bacillati</taxon>
        <taxon>Actinomycetota</taxon>
        <taxon>Actinomycetes</taxon>
        <taxon>Micromonosporales</taxon>
        <taxon>Micromonosporaceae</taxon>
        <taxon>Actinoplanes</taxon>
    </lineage>
</organism>
<dbReference type="PROSITE" id="PS50887">
    <property type="entry name" value="GGDEF"/>
    <property type="match status" value="1"/>
</dbReference>
<feature type="domain" description="EAL" evidence="2">
    <location>
        <begin position="507"/>
        <end position="758"/>
    </location>
</feature>
<evidence type="ECO:0008006" key="6">
    <source>
        <dbReference type="Google" id="ProtNLM"/>
    </source>
</evidence>
<protein>
    <recommendedName>
        <fullName evidence="6">Diguanylate cyclase/phosphodiesterase</fullName>
    </recommendedName>
</protein>
<dbReference type="CDD" id="cd01949">
    <property type="entry name" value="GGDEF"/>
    <property type="match status" value="1"/>
</dbReference>
<dbReference type="InterPro" id="IPR043128">
    <property type="entry name" value="Rev_trsase/Diguanyl_cyclase"/>
</dbReference>
<dbReference type="InterPro" id="IPR035919">
    <property type="entry name" value="EAL_sf"/>
</dbReference>
<keyword evidence="5" id="KW-1185">Reference proteome</keyword>
<dbReference type="SMART" id="SM00052">
    <property type="entry name" value="EAL"/>
    <property type="match status" value="1"/>
</dbReference>
<feature type="transmembrane region" description="Helical" evidence="1">
    <location>
        <begin position="185"/>
        <end position="203"/>
    </location>
</feature>
<dbReference type="PANTHER" id="PTHR44757:SF2">
    <property type="entry name" value="BIOFILM ARCHITECTURE MAINTENANCE PROTEIN MBAA"/>
    <property type="match status" value="1"/>
</dbReference>
<feature type="transmembrane region" description="Helical" evidence="1">
    <location>
        <begin position="255"/>
        <end position="276"/>
    </location>
</feature>
<dbReference type="InterPro" id="IPR000160">
    <property type="entry name" value="GGDEF_dom"/>
</dbReference>
<dbReference type="Gene3D" id="3.30.70.270">
    <property type="match status" value="1"/>
</dbReference>
<keyword evidence="1" id="KW-0472">Membrane</keyword>
<sequence>MQNRSRIATWQYALVIGALAVTATQLTAGTAGGPVFFAIQITGIAVTLRALTRPAPGARLGWWLLTASRAAGVLAAAFWTLGPIAPANTPSGMSLVPLYVFAAAAALLLTRRRRSGSLAELGVEAGSVVVGLGMVAWSFVVLPYLGDPGYQQVDKVMAAFYGLLDMILLATTLRSLTTRRTSARLLGASGASLLGGHLLYAATNGTGTAPFLPGGGSYLFIQFAGVLATAAALHPGAAALGAVETTTGRPLSRGKLAGIVATAVLCPLLPIAGGLISRDGTAAATIVPALLVSALCGLLLVRISLLARIAQRHARSSDDRAADLRTAIDEQAALQRRLQYRAGHDALTGLANRDLFFEQLAHPAVRDRPHSLLLCSLDGFKEVNDAYGHPVGDEVLRQLAGRLLLFAPEAVLVARLGGDEFGLLLTDPGQGAELAARVLETIAGVPVTVDDRRIHLTASAGLAEAVPGNSPTAVLGDADLALRAAKQAGGACLARFDETLRAEQNERARIAAGLRRALADGSLFLHYQPVVDPMTGRMTGAEALMRWRHDGELIPPVVFIPVAEQTGLIGQLGVLALREACARAAGWYRRDGVYVTVNVSTYQLRDPGFADTVLGILAETGMPPAGLVLEITESVLIDAADTPVLGRLREHGVRIAIDDFGTGYSSLAYLHELPVDILKIDRSFISRHQDPPSPREISFTRAILDLAHSRDLVTVAEGVETEAQARLLRELRCDLVQGYHFGRPAAPEVIETLLRESSATAA</sequence>
<dbReference type="SMART" id="SM00267">
    <property type="entry name" value="GGDEF"/>
    <property type="match status" value="1"/>
</dbReference>
<gene>
    <name evidence="4" type="ORF">Apa02nite_045010</name>
</gene>
<keyword evidence="1" id="KW-0812">Transmembrane</keyword>
<feature type="domain" description="GGDEF" evidence="3">
    <location>
        <begin position="368"/>
        <end position="498"/>
    </location>
</feature>
<dbReference type="SUPFAM" id="SSF55073">
    <property type="entry name" value="Nucleotide cyclase"/>
    <property type="match status" value="1"/>
</dbReference>
<dbReference type="Gene3D" id="3.20.20.450">
    <property type="entry name" value="EAL domain"/>
    <property type="match status" value="1"/>
</dbReference>
<proteinExistence type="predicted"/>
<evidence type="ECO:0000256" key="1">
    <source>
        <dbReference type="SAM" id="Phobius"/>
    </source>
</evidence>
<keyword evidence="1" id="KW-1133">Transmembrane helix</keyword>
<accession>A0ABQ4BCJ6</accession>
<feature type="transmembrane region" description="Helical" evidence="1">
    <location>
        <begin position="282"/>
        <end position="305"/>
    </location>
</feature>
<feature type="transmembrane region" description="Helical" evidence="1">
    <location>
        <begin position="34"/>
        <end position="51"/>
    </location>
</feature>
<dbReference type="RefSeq" id="WP_203826730.1">
    <property type="nucleotide sequence ID" value="NZ_BAAATY010000012.1"/>
</dbReference>
<evidence type="ECO:0000313" key="4">
    <source>
        <dbReference type="EMBL" id="GIE68393.1"/>
    </source>
</evidence>
<dbReference type="EMBL" id="BOMS01000060">
    <property type="protein sequence ID" value="GIE68393.1"/>
    <property type="molecule type" value="Genomic_DNA"/>
</dbReference>
<reference evidence="4 5" key="1">
    <citation type="submission" date="2021-01" db="EMBL/GenBank/DDBJ databases">
        <title>Whole genome shotgun sequence of Actinoplanes palleronii NBRC 14916.</title>
        <authorList>
            <person name="Komaki H."/>
            <person name="Tamura T."/>
        </authorList>
    </citation>
    <scope>NUCLEOTIDE SEQUENCE [LARGE SCALE GENOMIC DNA]</scope>
    <source>
        <strain evidence="4 5">NBRC 14916</strain>
    </source>
</reference>
<name>A0ABQ4BCJ6_9ACTN</name>
<feature type="transmembrane region" description="Helical" evidence="1">
    <location>
        <begin position="12"/>
        <end position="28"/>
    </location>
</feature>
<dbReference type="CDD" id="cd01948">
    <property type="entry name" value="EAL"/>
    <property type="match status" value="1"/>
</dbReference>
<dbReference type="Pfam" id="PF00563">
    <property type="entry name" value="EAL"/>
    <property type="match status" value="1"/>
</dbReference>
<feature type="transmembrane region" description="Helical" evidence="1">
    <location>
        <begin position="223"/>
        <end position="243"/>
    </location>
</feature>
<dbReference type="PROSITE" id="PS50883">
    <property type="entry name" value="EAL"/>
    <property type="match status" value="1"/>
</dbReference>